<feature type="transmembrane region" description="Helical" evidence="1">
    <location>
        <begin position="396"/>
        <end position="416"/>
    </location>
</feature>
<proteinExistence type="predicted"/>
<evidence type="ECO:0000313" key="4">
    <source>
        <dbReference type="Proteomes" id="UP000677228"/>
    </source>
</evidence>
<evidence type="ECO:0000313" key="2">
    <source>
        <dbReference type="EMBL" id="CAF1472351.1"/>
    </source>
</evidence>
<feature type="transmembrane region" description="Helical" evidence="1">
    <location>
        <begin position="354"/>
        <end position="376"/>
    </location>
</feature>
<gene>
    <name evidence="2" type="ORF">OVA965_LOCUS35706</name>
    <name evidence="3" type="ORF">TMI583_LOCUS36680</name>
</gene>
<organism evidence="2 4">
    <name type="scientific">Didymodactylos carnosus</name>
    <dbReference type="NCBI Taxonomy" id="1234261"/>
    <lineage>
        <taxon>Eukaryota</taxon>
        <taxon>Metazoa</taxon>
        <taxon>Spiralia</taxon>
        <taxon>Gnathifera</taxon>
        <taxon>Rotifera</taxon>
        <taxon>Eurotatoria</taxon>
        <taxon>Bdelloidea</taxon>
        <taxon>Philodinida</taxon>
        <taxon>Philodinidae</taxon>
        <taxon>Didymodactylos</taxon>
    </lineage>
</organism>
<dbReference type="InterPro" id="IPR051267">
    <property type="entry name" value="STEAP_metalloreductase"/>
</dbReference>
<sequence>MNPSSYHYNYTPSEIIRHNIDHSTMTTARHDEDEENQQCVINIPVHQENSTRSNFADNMAGTILSSVLSTVSDDMIRSGNNRSEQKSLISVYDNSNEERTIGLIGYRNKRTIAFAKRLVRYGFSPILTDTNENTTLIKSDATDHIQYVPNNAFRQSIQTAPIVIIAEQPHGDIQHLIDGKLVIDSIDYGLKRRFLFNKHSEQQTSSTKTFFLNQSRTTSVIRAFGNISTWEIEHGTFRHAPVYIQQQPDVSSTTFQRLLKFIHDLNFSGTRIMNEYDYNNILNQRSFHGCVFPLITTLLVFGLALLVVVIQCSRYEEANQYNLNAIKRTRDFFFSNNNHTSIIFRKASSVTGTVSLNLLAILYLIRPILELIDFLFSQQRRISQNFSQNHWHIPSFFIGVIAIILLSILAIVYTPWTNERLLWNEWRIIVSYVGPLAFLLGFIHTLLLLVKQWNLYSNLFNLTFISLLLPLCVIIVRIIVYAIIYPIMKLIDWLERRRLQNTYQKKHEQITETEPQPHVNVTTMSGQQIDTDTDIPLLK</sequence>
<keyword evidence="1" id="KW-1133">Transmembrane helix</keyword>
<feature type="transmembrane region" description="Helical" evidence="1">
    <location>
        <begin position="462"/>
        <end position="488"/>
    </location>
</feature>
<dbReference type="Proteomes" id="UP000677228">
    <property type="component" value="Unassembled WGS sequence"/>
</dbReference>
<comment type="caution">
    <text evidence="2">The sequence shown here is derived from an EMBL/GenBank/DDBJ whole genome shotgun (WGS) entry which is preliminary data.</text>
</comment>
<name>A0A8S2FHP7_9BILA</name>
<dbReference type="AlphaFoldDB" id="A0A8S2FHP7"/>
<dbReference type="EMBL" id="CAJNOK010031447">
    <property type="protein sequence ID" value="CAF1472351.1"/>
    <property type="molecule type" value="Genomic_DNA"/>
</dbReference>
<evidence type="ECO:0000256" key="1">
    <source>
        <dbReference type="SAM" id="Phobius"/>
    </source>
</evidence>
<feature type="transmembrane region" description="Helical" evidence="1">
    <location>
        <begin position="428"/>
        <end position="450"/>
    </location>
</feature>
<reference evidence="2" key="1">
    <citation type="submission" date="2021-02" db="EMBL/GenBank/DDBJ databases">
        <authorList>
            <person name="Nowell W R."/>
        </authorList>
    </citation>
    <scope>NUCLEOTIDE SEQUENCE</scope>
</reference>
<dbReference type="PANTHER" id="PTHR14239">
    <property type="entry name" value="DUDULIN-RELATED"/>
    <property type="match status" value="1"/>
</dbReference>
<keyword evidence="1" id="KW-0812">Transmembrane</keyword>
<feature type="transmembrane region" description="Helical" evidence="1">
    <location>
        <begin position="291"/>
        <end position="310"/>
    </location>
</feature>
<protein>
    <submittedName>
        <fullName evidence="2">Uncharacterized protein</fullName>
    </submittedName>
</protein>
<evidence type="ECO:0000313" key="3">
    <source>
        <dbReference type="EMBL" id="CAF4263981.1"/>
    </source>
</evidence>
<keyword evidence="1" id="KW-0472">Membrane</keyword>
<dbReference type="Proteomes" id="UP000682733">
    <property type="component" value="Unassembled WGS sequence"/>
</dbReference>
<accession>A0A8S2FHP7</accession>
<dbReference type="EMBL" id="CAJOBA010053340">
    <property type="protein sequence ID" value="CAF4263981.1"/>
    <property type="molecule type" value="Genomic_DNA"/>
</dbReference>